<keyword evidence="3" id="KW-1185">Reference proteome</keyword>
<dbReference type="OrthoDB" id="1114934at2"/>
<evidence type="ECO:0000313" key="2">
    <source>
        <dbReference type="EMBL" id="SFT10548.1"/>
    </source>
</evidence>
<dbReference type="EMBL" id="FOZZ01000012">
    <property type="protein sequence ID" value="SFT10548.1"/>
    <property type="molecule type" value="Genomic_DNA"/>
</dbReference>
<evidence type="ECO:0000313" key="3">
    <source>
        <dbReference type="Proteomes" id="UP000198785"/>
    </source>
</evidence>
<evidence type="ECO:0008006" key="4">
    <source>
        <dbReference type="Google" id="ProtNLM"/>
    </source>
</evidence>
<accession>A0A1I6V9V6</accession>
<dbReference type="Proteomes" id="UP000198785">
    <property type="component" value="Unassembled WGS sequence"/>
</dbReference>
<proteinExistence type="predicted"/>
<dbReference type="RefSeq" id="WP_093367048.1">
    <property type="nucleotide sequence ID" value="NZ_FOZZ01000012.1"/>
</dbReference>
<organism evidence="2 3">
    <name type="scientific">Sphingobacterium wenxiniae</name>
    <dbReference type="NCBI Taxonomy" id="683125"/>
    <lineage>
        <taxon>Bacteria</taxon>
        <taxon>Pseudomonadati</taxon>
        <taxon>Bacteroidota</taxon>
        <taxon>Sphingobacteriia</taxon>
        <taxon>Sphingobacteriales</taxon>
        <taxon>Sphingobacteriaceae</taxon>
        <taxon>Sphingobacterium</taxon>
    </lineage>
</organism>
<protein>
    <recommendedName>
        <fullName evidence="4">Adhesin domain-containing protein</fullName>
    </recommendedName>
</protein>
<feature type="chain" id="PRO_5011711303" description="Adhesin domain-containing protein" evidence="1">
    <location>
        <begin position="21"/>
        <end position="266"/>
    </location>
</feature>
<name>A0A1I6V9V6_9SPHI</name>
<sequence length="266" mass="28661">MKKKFVIMMSLLSFALYGVAQTNDDIQNEQVKTYKLAKRTGKLEVDLAGVVIEGYSGNEIVFSSLGKPGGEDERAKGLRAINGLGVVDNTGLGINVSEENGAVKVTQLNSASALNMKILVPHGMAIAFDHQSHFGGGGKTVFRNIQSEVEVSTKFNNIELENITGPATIKTVHGSVDAVFSGNVKGPISIVSIHGAVDVTVPQNIHADLKMNTRHGELLVAPELNINIQQEGEMIRYSNQVVGKINNGGTPLDLRSDHDRIYLRTK</sequence>
<dbReference type="AlphaFoldDB" id="A0A1I6V9V6"/>
<evidence type="ECO:0000256" key="1">
    <source>
        <dbReference type="SAM" id="SignalP"/>
    </source>
</evidence>
<feature type="signal peptide" evidence="1">
    <location>
        <begin position="1"/>
        <end position="20"/>
    </location>
</feature>
<dbReference type="STRING" id="683125.SAMN05660206_11233"/>
<reference evidence="2 3" key="1">
    <citation type="submission" date="2016-10" db="EMBL/GenBank/DDBJ databases">
        <authorList>
            <person name="de Groot N.N."/>
        </authorList>
    </citation>
    <scope>NUCLEOTIDE SEQUENCE [LARGE SCALE GENOMIC DNA]</scope>
    <source>
        <strain evidence="2 3">DSM 22789</strain>
    </source>
</reference>
<gene>
    <name evidence="2" type="ORF">SAMN05660206_11233</name>
</gene>
<keyword evidence="1" id="KW-0732">Signal</keyword>